<protein>
    <submittedName>
        <fullName evidence="2">Uncharacterized protein</fullName>
    </submittedName>
</protein>
<organism evidence="2 3">
    <name type="scientific">Dendrothele bispora (strain CBS 962.96)</name>
    <dbReference type="NCBI Taxonomy" id="1314807"/>
    <lineage>
        <taxon>Eukaryota</taxon>
        <taxon>Fungi</taxon>
        <taxon>Dikarya</taxon>
        <taxon>Basidiomycota</taxon>
        <taxon>Agaricomycotina</taxon>
        <taxon>Agaricomycetes</taxon>
        <taxon>Agaricomycetidae</taxon>
        <taxon>Agaricales</taxon>
        <taxon>Agaricales incertae sedis</taxon>
        <taxon>Dendrothele</taxon>
    </lineage>
</organism>
<evidence type="ECO:0000256" key="1">
    <source>
        <dbReference type="SAM" id="MobiDB-lite"/>
    </source>
</evidence>
<feature type="compositionally biased region" description="Polar residues" evidence="1">
    <location>
        <begin position="139"/>
        <end position="148"/>
    </location>
</feature>
<keyword evidence="3" id="KW-1185">Reference proteome</keyword>
<proteinExistence type="predicted"/>
<feature type="region of interest" description="Disordered" evidence="1">
    <location>
        <begin position="91"/>
        <end position="166"/>
    </location>
</feature>
<sequence>MLLCHISLTDYPTKPNKLASESQSETKAKETNFLLDNDKEETVPAAVDSGTTTVHYVNQTLLSSLQDLTTNRTNAKVDEVKRTLVKMEADGQLPDLATSPKLDDPDRKGKGNYTSPERSGRERFGTSGVAPSDPVKASPSKNNKTRIGSTPLGPSRSRTSMMDIDQVRGMVAAADDTTEEERFKEAPGGKADMAEFMTRLVLKQ</sequence>
<dbReference type="EMBL" id="ML179660">
    <property type="protein sequence ID" value="THU83486.1"/>
    <property type="molecule type" value="Genomic_DNA"/>
</dbReference>
<evidence type="ECO:0000313" key="2">
    <source>
        <dbReference type="EMBL" id="THU83486.1"/>
    </source>
</evidence>
<gene>
    <name evidence="2" type="ORF">K435DRAFT_844022</name>
</gene>
<name>A0A4S8L4J4_DENBC</name>
<dbReference type="AlphaFoldDB" id="A0A4S8L4J4"/>
<accession>A0A4S8L4J4</accession>
<reference evidence="2 3" key="1">
    <citation type="journal article" date="2019" name="Nat. Ecol. Evol.">
        <title>Megaphylogeny resolves global patterns of mushroom evolution.</title>
        <authorList>
            <person name="Varga T."/>
            <person name="Krizsan K."/>
            <person name="Foldi C."/>
            <person name="Dima B."/>
            <person name="Sanchez-Garcia M."/>
            <person name="Sanchez-Ramirez S."/>
            <person name="Szollosi G.J."/>
            <person name="Szarkandi J.G."/>
            <person name="Papp V."/>
            <person name="Albert L."/>
            <person name="Andreopoulos W."/>
            <person name="Angelini C."/>
            <person name="Antonin V."/>
            <person name="Barry K.W."/>
            <person name="Bougher N.L."/>
            <person name="Buchanan P."/>
            <person name="Buyck B."/>
            <person name="Bense V."/>
            <person name="Catcheside P."/>
            <person name="Chovatia M."/>
            <person name="Cooper J."/>
            <person name="Damon W."/>
            <person name="Desjardin D."/>
            <person name="Finy P."/>
            <person name="Geml J."/>
            <person name="Haridas S."/>
            <person name="Hughes K."/>
            <person name="Justo A."/>
            <person name="Karasinski D."/>
            <person name="Kautmanova I."/>
            <person name="Kiss B."/>
            <person name="Kocsube S."/>
            <person name="Kotiranta H."/>
            <person name="LaButti K.M."/>
            <person name="Lechner B.E."/>
            <person name="Liimatainen K."/>
            <person name="Lipzen A."/>
            <person name="Lukacs Z."/>
            <person name="Mihaltcheva S."/>
            <person name="Morgado L.N."/>
            <person name="Niskanen T."/>
            <person name="Noordeloos M.E."/>
            <person name="Ohm R.A."/>
            <person name="Ortiz-Santana B."/>
            <person name="Ovrebo C."/>
            <person name="Racz N."/>
            <person name="Riley R."/>
            <person name="Savchenko A."/>
            <person name="Shiryaev A."/>
            <person name="Soop K."/>
            <person name="Spirin V."/>
            <person name="Szebenyi C."/>
            <person name="Tomsovsky M."/>
            <person name="Tulloss R.E."/>
            <person name="Uehling J."/>
            <person name="Grigoriev I.V."/>
            <person name="Vagvolgyi C."/>
            <person name="Papp T."/>
            <person name="Martin F.M."/>
            <person name="Miettinen O."/>
            <person name="Hibbett D.S."/>
            <person name="Nagy L.G."/>
        </authorList>
    </citation>
    <scope>NUCLEOTIDE SEQUENCE [LARGE SCALE GENOMIC DNA]</scope>
    <source>
        <strain evidence="2 3">CBS 962.96</strain>
    </source>
</reference>
<dbReference type="Proteomes" id="UP000297245">
    <property type="component" value="Unassembled WGS sequence"/>
</dbReference>
<evidence type="ECO:0000313" key="3">
    <source>
        <dbReference type="Proteomes" id="UP000297245"/>
    </source>
</evidence>